<dbReference type="InterPro" id="IPR011006">
    <property type="entry name" value="CheY-like_superfamily"/>
</dbReference>
<dbReference type="AlphaFoldDB" id="A0A1I1IG88"/>
<dbReference type="PANTHER" id="PTHR44520:SF2">
    <property type="entry name" value="RESPONSE REGULATOR RCP1"/>
    <property type="match status" value="1"/>
</dbReference>
<dbReference type="Pfam" id="PF00072">
    <property type="entry name" value="Response_reg"/>
    <property type="match status" value="1"/>
</dbReference>
<dbReference type="Gene3D" id="3.40.50.2300">
    <property type="match status" value="1"/>
</dbReference>
<dbReference type="SUPFAM" id="SSF52172">
    <property type="entry name" value="CheY-like"/>
    <property type="match status" value="1"/>
</dbReference>
<dbReference type="PANTHER" id="PTHR44520">
    <property type="entry name" value="RESPONSE REGULATOR RCP1-RELATED"/>
    <property type="match status" value="1"/>
</dbReference>
<feature type="domain" description="Response regulatory" evidence="2">
    <location>
        <begin position="3"/>
        <end position="129"/>
    </location>
</feature>
<name>A0A1I1IG88_9FLAO</name>
<evidence type="ECO:0000313" key="4">
    <source>
        <dbReference type="Proteomes" id="UP000199438"/>
    </source>
</evidence>
<dbReference type="GO" id="GO:0000160">
    <property type="term" value="P:phosphorelay signal transduction system"/>
    <property type="evidence" value="ECO:0007669"/>
    <property type="project" value="InterPro"/>
</dbReference>
<dbReference type="RefSeq" id="WP_092542224.1">
    <property type="nucleotide sequence ID" value="NZ_FOKV01000003.1"/>
</dbReference>
<dbReference type="SMART" id="SM00448">
    <property type="entry name" value="REC"/>
    <property type="match status" value="1"/>
</dbReference>
<gene>
    <name evidence="3" type="ORF">SAMN04487907_103366</name>
</gene>
<sequence>MLEVILVDDDDIVLMMQRKMVSRCEISSTPIIFKSAVATLEYLNKPENLNNIDKKYLILLDINMPMMSGWQFLDLIKEHPLYDQIHVIMVTSSIDQKDRRKAETYQRVIDYIEKPVTLKHCQNLKQLQPISEFF</sequence>
<keyword evidence="1" id="KW-0597">Phosphoprotein</keyword>
<accession>A0A1I1IG88</accession>
<evidence type="ECO:0000313" key="3">
    <source>
        <dbReference type="EMBL" id="SFC33248.1"/>
    </source>
</evidence>
<proteinExistence type="predicted"/>
<keyword evidence="4" id="KW-1185">Reference proteome</keyword>
<dbReference type="OrthoDB" id="673128at2"/>
<dbReference type="EMBL" id="FOKV01000003">
    <property type="protein sequence ID" value="SFC33248.1"/>
    <property type="molecule type" value="Genomic_DNA"/>
</dbReference>
<evidence type="ECO:0000256" key="1">
    <source>
        <dbReference type="PROSITE-ProRule" id="PRU00169"/>
    </source>
</evidence>
<dbReference type="Proteomes" id="UP000199438">
    <property type="component" value="Unassembled WGS sequence"/>
</dbReference>
<reference evidence="4" key="1">
    <citation type="submission" date="2016-10" db="EMBL/GenBank/DDBJ databases">
        <authorList>
            <person name="Varghese N."/>
            <person name="Submissions S."/>
        </authorList>
    </citation>
    <scope>NUCLEOTIDE SEQUENCE [LARGE SCALE GENOMIC DNA]</scope>
    <source>
        <strain evidence="4">DSM 24499</strain>
    </source>
</reference>
<dbReference type="InterPro" id="IPR001789">
    <property type="entry name" value="Sig_transdc_resp-reg_receiver"/>
</dbReference>
<dbReference type="PROSITE" id="PS50110">
    <property type="entry name" value="RESPONSE_REGULATORY"/>
    <property type="match status" value="1"/>
</dbReference>
<protein>
    <submittedName>
        <fullName evidence="3">CheY chemotaxis protein or a CheY-like REC (Receiver) domain</fullName>
    </submittedName>
</protein>
<dbReference type="STRING" id="1334022.SAMN04487907_103366"/>
<organism evidence="3 4">
    <name type="scientific">Zunongwangia mangrovi</name>
    <dbReference type="NCBI Taxonomy" id="1334022"/>
    <lineage>
        <taxon>Bacteria</taxon>
        <taxon>Pseudomonadati</taxon>
        <taxon>Bacteroidota</taxon>
        <taxon>Flavobacteriia</taxon>
        <taxon>Flavobacteriales</taxon>
        <taxon>Flavobacteriaceae</taxon>
        <taxon>Zunongwangia</taxon>
    </lineage>
</organism>
<feature type="modified residue" description="4-aspartylphosphate" evidence="1">
    <location>
        <position position="61"/>
    </location>
</feature>
<dbReference type="InterPro" id="IPR052893">
    <property type="entry name" value="TCS_response_regulator"/>
</dbReference>
<evidence type="ECO:0000259" key="2">
    <source>
        <dbReference type="PROSITE" id="PS50110"/>
    </source>
</evidence>